<reference evidence="1" key="1">
    <citation type="journal article" date="2019" name="Sci. Rep.">
        <title>Draft genome of Tanacetum cinerariifolium, the natural source of mosquito coil.</title>
        <authorList>
            <person name="Yamashiro T."/>
            <person name="Shiraishi A."/>
            <person name="Satake H."/>
            <person name="Nakayama K."/>
        </authorList>
    </citation>
    <scope>NUCLEOTIDE SEQUENCE</scope>
</reference>
<name>A0A699WSC9_TANCI</name>
<dbReference type="PANTHER" id="PTHR43612:SF3">
    <property type="entry name" value="TRIFUNCTIONAL ENZYME SUBUNIT ALPHA, MITOCHONDRIAL"/>
    <property type="match status" value="1"/>
</dbReference>
<dbReference type="AlphaFoldDB" id="A0A699WSC9"/>
<sequence length="128" mass="13876">MPGQQANTMNATYRQAMGEVLARLHADKDILVGVIVRSAKKTFFTGGDLNELIRVDASRAAWFYQMTMDLKAQLRALETLGKPVVAAINGAALGGGWEFCLACHHRIALDEKNVRLGLPEVTLGLLPG</sequence>
<dbReference type="Pfam" id="PF00378">
    <property type="entry name" value="ECH_1"/>
    <property type="match status" value="1"/>
</dbReference>
<accession>A0A699WSC9</accession>
<protein>
    <submittedName>
        <fullName evidence="1">Glyoxysomal fatty acid beta-oxidation multifunctional protein MFP-a</fullName>
    </submittedName>
</protein>
<proteinExistence type="predicted"/>
<dbReference type="GO" id="GO:0004300">
    <property type="term" value="F:enoyl-CoA hydratase activity"/>
    <property type="evidence" value="ECO:0007669"/>
    <property type="project" value="TreeGrafter"/>
</dbReference>
<dbReference type="InterPro" id="IPR029045">
    <property type="entry name" value="ClpP/crotonase-like_dom_sf"/>
</dbReference>
<organism evidence="1">
    <name type="scientific">Tanacetum cinerariifolium</name>
    <name type="common">Dalmatian daisy</name>
    <name type="synonym">Chrysanthemum cinerariifolium</name>
    <dbReference type="NCBI Taxonomy" id="118510"/>
    <lineage>
        <taxon>Eukaryota</taxon>
        <taxon>Viridiplantae</taxon>
        <taxon>Streptophyta</taxon>
        <taxon>Embryophyta</taxon>
        <taxon>Tracheophyta</taxon>
        <taxon>Spermatophyta</taxon>
        <taxon>Magnoliopsida</taxon>
        <taxon>eudicotyledons</taxon>
        <taxon>Gunneridae</taxon>
        <taxon>Pentapetalae</taxon>
        <taxon>asterids</taxon>
        <taxon>campanulids</taxon>
        <taxon>Asterales</taxon>
        <taxon>Asteraceae</taxon>
        <taxon>Asteroideae</taxon>
        <taxon>Anthemideae</taxon>
        <taxon>Anthemidinae</taxon>
        <taxon>Tanacetum</taxon>
    </lineage>
</organism>
<dbReference type="Gene3D" id="3.90.226.10">
    <property type="entry name" value="2-enoyl-CoA Hydratase, Chain A, domain 1"/>
    <property type="match status" value="1"/>
</dbReference>
<dbReference type="SUPFAM" id="SSF52096">
    <property type="entry name" value="ClpP/crotonase"/>
    <property type="match status" value="1"/>
</dbReference>
<dbReference type="GO" id="GO:0016509">
    <property type="term" value="F:long-chain (3S)-3-hydroxyacyl-CoA dehydrogenase (NAD+) activity"/>
    <property type="evidence" value="ECO:0007669"/>
    <property type="project" value="TreeGrafter"/>
</dbReference>
<dbReference type="InterPro" id="IPR001753">
    <property type="entry name" value="Enoyl-CoA_hydra/iso"/>
</dbReference>
<feature type="non-terminal residue" evidence="1">
    <location>
        <position position="128"/>
    </location>
</feature>
<gene>
    <name evidence="1" type="ORF">Tci_919630</name>
</gene>
<comment type="caution">
    <text evidence="1">The sequence shown here is derived from an EMBL/GenBank/DDBJ whole genome shotgun (WGS) entry which is preliminary data.</text>
</comment>
<evidence type="ECO:0000313" key="1">
    <source>
        <dbReference type="EMBL" id="GFD47661.1"/>
    </source>
</evidence>
<dbReference type="GO" id="GO:0006635">
    <property type="term" value="P:fatty acid beta-oxidation"/>
    <property type="evidence" value="ECO:0007669"/>
    <property type="project" value="TreeGrafter"/>
</dbReference>
<dbReference type="EMBL" id="BKCJ011704393">
    <property type="protein sequence ID" value="GFD47661.1"/>
    <property type="molecule type" value="Genomic_DNA"/>
</dbReference>
<dbReference type="CDD" id="cd06558">
    <property type="entry name" value="crotonase-like"/>
    <property type="match status" value="1"/>
</dbReference>
<dbReference type="InterPro" id="IPR050136">
    <property type="entry name" value="FA_oxidation_alpha_subunit"/>
</dbReference>
<dbReference type="PANTHER" id="PTHR43612">
    <property type="entry name" value="TRIFUNCTIONAL ENZYME SUBUNIT ALPHA"/>
    <property type="match status" value="1"/>
</dbReference>